<comment type="caution">
    <text evidence="1">The sequence shown here is derived from an EMBL/GenBank/DDBJ whole genome shotgun (WGS) entry which is preliminary data.</text>
</comment>
<dbReference type="OrthoDB" id="7189707at2"/>
<evidence type="ECO:0000313" key="2">
    <source>
        <dbReference type="Proteomes" id="UP000626244"/>
    </source>
</evidence>
<reference evidence="2" key="1">
    <citation type="journal article" date="2019" name="Int. J. Syst. Evol. Microbiol.">
        <title>The Global Catalogue of Microorganisms (GCM) 10K type strain sequencing project: providing services to taxonomists for standard genome sequencing and annotation.</title>
        <authorList>
            <consortium name="The Broad Institute Genomics Platform"/>
            <consortium name="The Broad Institute Genome Sequencing Center for Infectious Disease"/>
            <person name="Wu L."/>
            <person name="Ma J."/>
        </authorList>
    </citation>
    <scope>NUCLEOTIDE SEQUENCE [LARGE SCALE GENOMIC DNA]</scope>
    <source>
        <strain evidence="2">CGMCC 1.14993</strain>
    </source>
</reference>
<gene>
    <name evidence="1" type="ORF">GCM10007380_08850</name>
</gene>
<organism evidence="1 2">
    <name type="scientific">Gottfriedia solisilvae</name>
    <dbReference type="NCBI Taxonomy" id="1516104"/>
    <lineage>
        <taxon>Bacteria</taxon>
        <taxon>Bacillati</taxon>
        <taxon>Bacillota</taxon>
        <taxon>Bacilli</taxon>
        <taxon>Bacillales</taxon>
        <taxon>Bacillaceae</taxon>
        <taxon>Gottfriedia</taxon>
    </lineage>
</organism>
<keyword evidence="2" id="KW-1185">Reference proteome</keyword>
<dbReference type="EMBL" id="BMHB01000001">
    <property type="protein sequence ID" value="GGI11639.1"/>
    <property type="molecule type" value="Genomic_DNA"/>
</dbReference>
<name>A0A8J3AJM4_9BACI</name>
<dbReference type="RefSeq" id="WP_087999123.1">
    <property type="nucleotide sequence ID" value="NZ_BMHB01000001.1"/>
</dbReference>
<dbReference type="Proteomes" id="UP000626244">
    <property type="component" value="Unassembled WGS sequence"/>
</dbReference>
<evidence type="ECO:0000313" key="1">
    <source>
        <dbReference type="EMBL" id="GGI11639.1"/>
    </source>
</evidence>
<proteinExistence type="predicted"/>
<accession>A0A8J3AJM4</accession>
<dbReference type="AlphaFoldDB" id="A0A8J3AJM4"/>
<sequence>MDNQRFRDTGETIIDFLDSVLVECPRCQECANITGNPIKQRPKLICSKCGLISTPEIVSYGGSSGEYCGFSLWLKSNCCGNILWVYNKKHLDYLESYVGATLREEFTNINQSLVSRLPYWIKKSQNRESILKCILKLRQKLNN</sequence>
<protein>
    <submittedName>
        <fullName evidence="1">Uncharacterized protein</fullName>
    </submittedName>
</protein>